<dbReference type="RefSeq" id="WP_113915177.1">
    <property type="nucleotide sequence ID" value="NZ_QNSE01000002.1"/>
</dbReference>
<dbReference type="OrthoDB" id="9811754at2"/>
<evidence type="ECO:0000256" key="3">
    <source>
        <dbReference type="SAM" id="Coils"/>
    </source>
</evidence>
<gene>
    <name evidence="7" type="ORF">DFP80_10245</name>
</gene>
<evidence type="ECO:0000256" key="1">
    <source>
        <dbReference type="ARBA" id="ARBA00004196"/>
    </source>
</evidence>
<sequence length="354" mass="38895">MSEQENNPSVPKQIEKRTTRRMLLVALPLVVVLASVFVYMKGGRYVETDNAYVQSDITAINTEVSGAIQTIAVKENEKVLKGQLLFGIDATPFKVAEAKAQAQLQQARLNILEQKAAYEEKKAEIKQAENQFAFNQREEKRQANLLKQKFISDTQFDQAKQAAEVSELKVATLKKDLFRLKETLGGDPSAPLEDHPSYQTAQAALDQARINLGHVDVRAPASGVVAKVPNNGEYVTAGSTAMVLVSDEQQWIAANFTEKDLTYVKPGQDVEIEVDAYPGVSLHGKVESISPATGSEFSVIPAENATGNWVKIAQRLSVRVLVDADQDTPVLRTGFSSNVTIDTEHQRRLFGLAL</sequence>
<dbReference type="AlphaFoldDB" id="A0A366JGU9"/>
<name>A0A366JGU9_9GAMM</name>
<keyword evidence="4" id="KW-0472">Membrane</keyword>
<evidence type="ECO:0000259" key="6">
    <source>
        <dbReference type="Pfam" id="PF25990"/>
    </source>
</evidence>
<keyword evidence="4" id="KW-1133">Transmembrane helix</keyword>
<evidence type="ECO:0000259" key="5">
    <source>
        <dbReference type="Pfam" id="PF25917"/>
    </source>
</evidence>
<organism evidence="7 8">
    <name type="scientific">Marinomonas rhizomae</name>
    <dbReference type="NCBI Taxonomy" id="491948"/>
    <lineage>
        <taxon>Bacteria</taxon>
        <taxon>Pseudomonadati</taxon>
        <taxon>Pseudomonadota</taxon>
        <taxon>Gammaproteobacteria</taxon>
        <taxon>Oceanospirillales</taxon>
        <taxon>Oceanospirillaceae</taxon>
        <taxon>Marinomonas</taxon>
    </lineage>
</organism>
<proteinExistence type="inferred from homology"/>
<dbReference type="InterPro" id="IPR058636">
    <property type="entry name" value="Beta-barrel_YknX"/>
</dbReference>
<keyword evidence="3" id="KW-0175">Coiled coil</keyword>
<feature type="coiled-coil region" evidence="3">
    <location>
        <begin position="95"/>
        <end position="138"/>
    </location>
</feature>
<accession>A0A366JGU9</accession>
<evidence type="ECO:0000313" key="7">
    <source>
        <dbReference type="EMBL" id="RBP85048.1"/>
    </source>
</evidence>
<dbReference type="Proteomes" id="UP000252792">
    <property type="component" value="Unassembled WGS sequence"/>
</dbReference>
<dbReference type="EMBL" id="QNSE01000002">
    <property type="protein sequence ID" value="RBP85048.1"/>
    <property type="molecule type" value="Genomic_DNA"/>
</dbReference>
<comment type="similarity">
    <text evidence="2">Belongs to the membrane fusion protein (MFP) (TC 8.A.1) family.</text>
</comment>
<comment type="caution">
    <text evidence="7">The sequence shown here is derived from an EMBL/GenBank/DDBJ whole genome shotgun (WGS) entry which is preliminary data.</text>
</comment>
<dbReference type="GO" id="GO:0055085">
    <property type="term" value="P:transmembrane transport"/>
    <property type="evidence" value="ECO:0007669"/>
    <property type="project" value="InterPro"/>
</dbReference>
<evidence type="ECO:0000313" key="8">
    <source>
        <dbReference type="Proteomes" id="UP000252792"/>
    </source>
</evidence>
<dbReference type="SUPFAM" id="SSF111369">
    <property type="entry name" value="HlyD-like secretion proteins"/>
    <property type="match status" value="2"/>
</dbReference>
<dbReference type="PANTHER" id="PTHR30386">
    <property type="entry name" value="MEMBRANE FUSION SUBUNIT OF EMRAB-TOLC MULTIDRUG EFFLUX PUMP"/>
    <property type="match status" value="1"/>
</dbReference>
<dbReference type="Gene3D" id="2.40.30.170">
    <property type="match status" value="1"/>
</dbReference>
<dbReference type="PANTHER" id="PTHR30386:SF19">
    <property type="entry name" value="MULTIDRUG EXPORT PROTEIN EMRA-RELATED"/>
    <property type="match status" value="1"/>
</dbReference>
<dbReference type="GO" id="GO:0030313">
    <property type="term" value="C:cell envelope"/>
    <property type="evidence" value="ECO:0007669"/>
    <property type="project" value="UniProtKB-SubCell"/>
</dbReference>
<dbReference type="Pfam" id="PF25990">
    <property type="entry name" value="Beta-barrel_YknX"/>
    <property type="match status" value="1"/>
</dbReference>
<evidence type="ECO:0000256" key="2">
    <source>
        <dbReference type="ARBA" id="ARBA00009477"/>
    </source>
</evidence>
<comment type="subcellular location">
    <subcellularLocation>
        <location evidence="1">Cell envelope</location>
    </subcellularLocation>
</comment>
<keyword evidence="8" id="KW-1185">Reference proteome</keyword>
<reference evidence="7 8" key="1">
    <citation type="submission" date="2018-06" db="EMBL/GenBank/DDBJ databases">
        <title>Genomic Encyclopedia of Type Strains, Phase III (KMG-III): the genomes of soil and plant-associated and newly described type strains.</title>
        <authorList>
            <person name="Whitman W."/>
        </authorList>
    </citation>
    <scope>NUCLEOTIDE SEQUENCE [LARGE SCALE GENOMIC DNA]</scope>
    <source>
        <strain evidence="7 8">CECT 7377</strain>
    </source>
</reference>
<protein>
    <submittedName>
        <fullName evidence="7">Membrane fusion protein (Multidrug efflux system)</fullName>
    </submittedName>
</protein>
<feature type="domain" description="YknX-like beta-barrel" evidence="6">
    <location>
        <begin position="252"/>
        <end position="341"/>
    </location>
</feature>
<feature type="domain" description="Multidrug resistance protein MdtA-like barrel-sandwich hybrid" evidence="5">
    <location>
        <begin position="59"/>
        <end position="245"/>
    </location>
</feature>
<evidence type="ECO:0000256" key="4">
    <source>
        <dbReference type="SAM" id="Phobius"/>
    </source>
</evidence>
<dbReference type="Gene3D" id="2.40.50.100">
    <property type="match status" value="1"/>
</dbReference>
<dbReference type="InterPro" id="IPR050739">
    <property type="entry name" value="MFP"/>
</dbReference>
<feature type="transmembrane region" description="Helical" evidence="4">
    <location>
        <begin position="21"/>
        <end position="40"/>
    </location>
</feature>
<dbReference type="Pfam" id="PF25917">
    <property type="entry name" value="BSH_RND"/>
    <property type="match status" value="1"/>
</dbReference>
<dbReference type="InterPro" id="IPR058625">
    <property type="entry name" value="MdtA-like_BSH"/>
</dbReference>
<keyword evidence="4" id="KW-0812">Transmembrane</keyword>